<accession>A0A6B0S6J6</accession>
<keyword evidence="2" id="KW-1185">Reference proteome</keyword>
<name>A0A6B0S6J6_9CETA</name>
<proteinExistence type="predicted"/>
<reference evidence="1" key="1">
    <citation type="submission" date="2019-10" db="EMBL/GenBank/DDBJ databases">
        <title>The sequence and de novo assembly of the wild yak genome.</title>
        <authorList>
            <person name="Liu Y."/>
        </authorList>
    </citation>
    <scope>NUCLEOTIDE SEQUENCE [LARGE SCALE GENOMIC DNA]</scope>
    <source>
        <strain evidence="1">WY2019</strain>
    </source>
</reference>
<evidence type="ECO:0000313" key="1">
    <source>
        <dbReference type="EMBL" id="MXQ98319.1"/>
    </source>
</evidence>
<organism evidence="1 2">
    <name type="scientific">Bos mutus</name>
    <name type="common">wild yak</name>
    <dbReference type="NCBI Taxonomy" id="72004"/>
    <lineage>
        <taxon>Eukaryota</taxon>
        <taxon>Metazoa</taxon>
        <taxon>Chordata</taxon>
        <taxon>Craniata</taxon>
        <taxon>Vertebrata</taxon>
        <taxon>Euteleostomi</taxon>
        <taxon>Mammalia</taxon>
        <taxon>Eutheria</taxon>
        <taxon>Laurasiatheria</taxon>
        <taxon>Artiodactyla</taxon>
        <taxon>Ruminantia</taxon>
        <taxon>Pecora</taxon>
        <taxon>Bovidae</taxon>
        <taxon>Bovinae</taxon>
        <taxon>Bos</taxon>
    </lineage>
</organism>
<dbReference type="AlphaFoldDB" id="A0A6B0S6J6"/>
<comment type="caution">
    <text evidence="1">The sequence shown here is derived from an EMBL/GenBank/DDBJ whole genome shotgun (WGS) entry which is preliminary data.</text>
</comment>
<sequence>MISAGQPDGLAAIFECFQGVNISPRRLLPLGDSAPSLAQVVVRQEYLYPRALKAAASWVGLPIGLNQD</sequence>
<evidence type="ECO:0000313" key="2">
    <source>
        <dbReference type="Proteomes" id="UP000322234"/>
    </source>
</evidence>
<dbReference type="Proteomes" id="UP000322234">
    <property type="component" value="Unassembled WGS sequence"/>
</dbReference>
<protein>
    <submittedName>
        <fullName evidence="1">Uncharacterized protein</fullName>
    </submittedName>
</protein>
<gene>
    <name evidence="1" type="ORF">E5288_WYG001133</name>
</gene>
<dbReference type="EMBL" id="VBQZ03000231">
    <property type="protein sequence ID" value="MXQ98319.1"/>
    <property type="molecule type" value="Genomic_DNA"/>
</dbReference>